<gene>
    <name evidence="1" type="ORF">LCGC14_2244140</name>
</gene>
<evidence type="ECO:0000313" key="1">
    <source>
        <dbReference type="EMBL" id="KKL56568.1"/>
    </source>
</evidence>
<protein>
    <recommendedName>
        <fullName evidence="2">Antitoxin VbhA domain-containing protein</fullName>
    </recommendedName>
</protein>
<name>A0A0F9D491_9ZZZZ</name>
<dbReference type="EMBL" id="LAZR01030448">
    <property type="protein sequence ID" value="KKL56568.1"/>
    <property type="molecule type" value="Genomic_DNA"/>
</dbReference>
<comment type="caution">
    <text evidence="1">The sequence shown here is derived from an EMBL/GenBank/DDBJ whole genome shotgun (WGS) entry which is preliminary data.</text>
</comment>
<dbReference type="AlphaFoldDB" id="A0A0F9D491"/>
<evidence type="ECO:0008006" key="2">
    <source>
        <dbReference type="Google" id="ProtNLM"/>
    </source>
</evidence>
<sequence length="52" mass="5734">MFSPSEARKLAEAIYEYLNYYGISEIDGVVDVLTGEVSVEDFIAETEAAIKS</sequence>
<reference evidence="1" key="1">
    <citation type="journal article" date="2015" name="Nature">
        <title>Complex archaea that bridge the gap between prokaryotes and eukaryotes.</title>
        <authorList>
            <person name="Spang A."/>
            <person name="Saw J.H."/>
            <person name="Jorgensen S.L."/>
            <person name="Zaremba-Niedzwiedzka K."/>
            <person name="Martijn J."/>
            <person name="Lind A.E."/>
            <person name="van Eijk R."/>
            <person name="Schleper C."/>
            <person name="Guy L."/>
            <person name="Ettema T.J."/>
        </authorList>
    </citation>
    <scope>NUCLEOTIDE SEQUENCE</scope>
</reference>
<organism evidence="1">
    <name type="scientific">marine sediment metagenome</name>
    <dbReference type="NCBI Taxonomy" id="412755"/>
    <lineage>
        <taxon>unclassified sequences</taxon>
        <taxon>metagenomes</taxon>
        <taxon>ecological metagenomes</taxon>
    </lineage>
</organism>
<proteinExistence type="predicted"/>
<accession>A0A0F9D491</accession>